<gene>
    <name evidence="1" type="ORF">SAMN04489750_1616</name>
</gene>
<dbReference type="EMBL" id="UESZ01000001">
    <property type="protein sequence ID" value="SSA34302.1"/>
    <property type="molecule type" value="Genomic_DNA"/>
</dbReference>
<evidence type="ECO:0000313" key="2">
    <source>
        <dbReference type="Proteomes" id="UP000250028"/>
    </source>
</evidence>
<evidence type="ECO:0008006" key="3">
    <source>
        <dbReference type="Google" id="ProtNLM"/>
    </source>
</evidence>
<dbReference type="Proteomes" id="UP000250028">
    <property type="component" value="Unassembled WGS sequence"/>
</dbReference>
<organism evidence="1 2">
    <name type="scientific">Branchiibius hedensis</name>
    <dbReference type="NCBI Taxonomy" id="672460"/>
    <lineage>
        <taxon>Bacteria</taxon>
        <taxon>Bacillati</taxon>
        <taxon>Actinomycetota</taxon>
        <taxon>Actinomycetes</taxon>
        <taxon>Micrococcales</taxon>
        <taxon>Dermacoccaceae</taxon>
        <taxon>Branchiibius</taxon>
    </lineage>
</organism>
<sequence>MSTTVPTASSRRTMHNLDHLVEDIQWLLAAGESREMIVARLGYTTQASLARVLRRAGKHDLARPFERTLGVAR</sequence>
<evidence type="ECO:0000313" key="1">
    <source>
        <dbReference type="EMBL" id="SSA34302.1"/>
    </source>
</evidence>
<protein>
    <recommendedName>
        <fullName evidence="3">Helix-turn-helix domain-containing protein</fullName>
    </recommendedName>
</protein>
<dbReference type="RefSeq" id="WP_109684881.1">
    <property type="nucleotide sequence ID" value="NZ_QGDN01000001.1"/>
</dbReference>
<accession>A0A2Y9BTN5</accession>
<dbReference type="AlphaFoldDB" id="A0A2Y9BTN5"/>
<name>A0A2Y9BTN5_9MICO</name>
<keyword evidence="2" id="KW-1185">Reference proteome</keyword>
<proteinExistence type="predicted"/>
<reference evidence="2" key="1">
    <citation type="submission" date="2016-10" db="EMBL/GenBank/DDBJ databases">
        <authorList>
            <person name="Varghese N."/>
            <person name="Submissions S."/>
        </authorList>
    </citation>
    <scope>NUCLEOTIDE SEQUENCE [LARGE SCALE GENOMIC DNA]</scope>
    <source>
        <strain evidence="2">DSM 22951</strain>
    </source>
</reference>